<reference evidence="3 4" key="1">
    <citation type="submission" date="2018-11" db="EMBL/GenBank/DDBJ databases">
        <title>Draft genome sequence of Cellulomonas takizawaensis strain TKZ-21.</title>
        <authorList>
            <person name="Yamamura H."/>
            <person name="Hayashi T."/>
            <person name="Hamada M."/>
            <person name="Serisawa Y."/>
            <person name="Matsuyama K."/>
            <person name="Nakagawa Y."/>
            <person name="Otoguro M."/>
            <person name="Yanagida F."/>
            <person name="Hayakawa M."/>
        </authorList>
    </citation>
    <scope>NUCLEOTIDE SEQUENCE [LARGE SCALE GENOMIC DNA]</scope>
    <source>
        <strain evidence="3 4">TKZ-21</strain>
    </source>
</reference>
<organism evidence="3 4">
    <name type="scientific">Cellulomonas algicola</name>
    <dbReference type="NCBI Taxonomy" id="2071633"/>
    <lineage>
        <taxon>Bacteria</taxon>
        <taxon>Bacillati</taxon>
        <taxon>Actinomycetota</taxon>
        <taxon>Actinomycetes</taxon>
        <taxon>Micrococcales</taxon>
        <taxon>Cellulomonadaceae</taxon>
        <taxon>Cellulomonas</taxon>
    </lineage>
</organism>
<evidence type="ECO:0000256" key="1">
    <source>
        <dbReference type="SAM" id="MobiDB-lite"/>
    </source>
</evidence>
<accession>A0A401V4I3</accession>
<protein>
    <submittedName>
        <fullName evidence="3">Competence damage-inducible protein A</fullName>
    </submittedName>
</protein>
<dbReference type="InterPro" id="IPR008136">
    <property type="entry name" value="CinA_C"/>
</dbReference>
<feature type="region of interest" description="Disordered" evidence="1">
    <location>
        <begin position="1"/>
        <end position="22"/>
    </location>
</feature>
<feature type="domain" description="CinA C-terminal" evidence="2">
    <location>
        <begin position="27"/>
        <end position="172"/>
    </location>
</feature>
<dbReference type="Proteomes" id="UP000288246">
    <property type="component" value="Unassembled WGS sequence"/>
</dbReference>
<sequence>MAEGRESAPDTPDEAPGESHGAVGRAAALLDVLGRRGWTLAVAESLTGGLVCATLVEVAGASAVLRGGVVAYATDLKGTLLDVDRALLAARGAVDPDVATAMAAGVRARLVADVGLATTGVAGPTAQDGHPPGTVHVAIVTPSGAAVGSLHLAGDRPAVRAAAVRAVLDLAVDELAGRVPGSGTPGAPGPLHTT</sequence>
<dbReference type="Pfam" id="PF02464">
    <property type="entry name" value="CinA"/>
    <property type="match status" value="1"/>
</dbReference>
<dbReference type="AlphaFoldDB" id="A0A401V4I3"/>
<dbReference type="EMBL" id="BHYL01000351">
    <property type="protein sequence ID" value="GCD21817.1"/>
    <property type="molecule type" value="Genomic_DNA"/>
</dbReference>
<evidence type="ECO:0000313" key="3">
    <source>
        <dbReference type="EMBL" id="GCD21817.1"/>
    </source>
</evidence>
<evidence type="ECO:0000313" key="4">
    <source>
        <dbReference type="Proteomes" id="UP000288246"/>
    </source>
</evidence>
<dbReference type="InterPro" id="IPR036653">
    <property type="entry name" value="CinA-like_C"/>
</dbReference>
<keyword evidence="4" id="KW-1185">Reference proteome</keyword>
<dbReference type="Gene3D" id="3.90.950.20">
    <property type="entry name" value="CinA-like"/>
    <property type="match status" value="1"/>
</dbReference>
<name>A0A401V4I3_9CELL</name>
<proteinExistence type="predicted"/>
<comment type="caution">
    <text evidence="3">The sequence shown here is derived from an EMBL/GenBank/DDBJ whole genome shotgun (WGS) entry which is preliminary data.</text>
</comment>
<dbReference type="SUPFAM" id="SSF142433">
    <property type="entry name" value="CinA-like"/>
    <property type="match status" value="1"/>
</dbReference>
<dbReference type="NCBIfam" id="TIGR00199">
    <property type="entry name" value="PncC_domain"/>
    <property type="match status" value="1"/>
</dbReference>
<evidence type="ECO:0000259" key="2">
    <source>
        <dbReference type="Pfam" id="PF02464"/>
    </source>
</evidence>
<gene>
    <name evidence="3" type="ORF">CTKZ_33790</name>
</gene>